<accession>A0A1D1V6P2</accession>
<evidence type="ECO:0000313" key="2">
    <source>
        <dbReference type="EMBL" id="GAU96445.1"/>
    </source>
</evidence>
<name>A0A1D1V6P2_RAMVA</name>
<proteinExistence type="predicted"/>
<feature type="compositionally biased region" description="Basic and acidic residues" evidence="1">
    <location>
        <begin position="98"/>
        <end position="118"/>
    </location>
</feature>
<dbReference type="Proteomes" id="UP000186922">
    <property type="component" value="Unassembled WGS sequence"/>
</dbReference>
<protein>
    <submittedName>
        <fullName evidence="2">Uncharacterized protein</fullName>
    </submittedName>
</protein>
<comment type="caution">
    <text evidence="2">The sequence shown here is derived from an EMBL/GenBank/DDBJ whole genome shotgun (WGS) entry which is preliminary data.</text>
</comment>
<organism evidence="2 3">
    <name type="scientific">Ramazzottius varieornatus</name>
    <name type="common">Water bear</name>
    <name type="synonym">Tardigrade</name>
    <dbReference type="NCBI Taxonomy" id="947166"/>
    <lineage>
        <taxon>Eukaryota</taxon>
        <taxon>Metazoa</taxon>
        <taxon>Ecdysozoa</taxon>
        <taxon>Tardigrada</taxon>
        <taxon>Eutardigrada</taxon>
        <taxon>Parachela</taxon>
        <taxon>Hypsibioidea</taxon>
        <taxon>Ramazzottiidae</taxon>
        <taxon>Ramazzottius</taxon>
    </lineage>
</organism>
<keyword evidence="3" id="KW-1185">Reference proteome</keyword>
<feature type="compositionally biased region" description="Basic and acidic residues" evidence="1">
    <location>
        <begin position="81"/>
        <end position="91"/>
    </location>
</feature>
<reference evidence="2 3" key="1">
    <citation type="journal article" date="2016" name="Nat. Commun.">
        <title>Extremotolerant tardigrade genome and improved radiotolerance of human cultured cells by tardigrade-unique protein.</title>
        <authorList>
            <person name="Hashimoto T."/>
            <person name="Horikawa D.D."/>
            <person name="Saito Y."/>
            <person name="Kuwahara H."/>
            <person name="Kozuka-Hata H."/>
            <person name="Shin-I T."/>
            <person name="Minakuchi Y."/>
            <person name="Ohishi K."/>
            <person name="Motoyama A."/>
            <person name="Aizu T."/>
            <person name="Enomoto A."/>
            <person name="Kondo K."/>
            <person name="Tanaka S."/>
            <person name="Hara Y."/>
            <person name="Koshikawa S."/>
            <person name="Sagara H."/>
            <person name="Miura T."/>
            <person name="Yokobori S."/>
            <person name="Miyagawa K."/>
            <person name="Suzuki Y."/>
            <person name="Kubo T."/>
            <person name="Oyama M."/>
            <person name="Kohara Y."/>
            <person name="Fujiyama A."/>
            <person name="Arakawa K."/>
            <person name="Katayama T."/>
            <person name="Toyoda A."/>
            <person name="Kunieda T."/>
        </authorList>
    </citation>
    <scope>NUCLEOTIDE SEQUENCE [LARGE SCALE GENOMIC DNA]</scope>
    <source>
        <strain evidence="2 3">YOKOZUNA-1</strain>
    </source>
</reference>
<dbReference type="EMBL" id="BDGG01000003">
    <property type="protein sequence ID" value="GAU96445.1"/>
    <property type="molecule type" value="Genomic_DNA"/>
</dbReference>
<evidence type="ECO:0000313" key="3">
    <source>
        <dbReference type="Proteomes" id="UP000186922"/>
    </source>
</evidence>
<gene>
    <name evidence="2" type="primary">RvY_07890-1</name>
    <name evidence="2" type="synonym">RvY_07890.1</name>
    <name evidence="2" type="ORF">RvY_07890</name>
</gene>
<dbReference type="AlphaFoldDB" id="A0A1D1V6P2"/>
<sequence>MNEGISREDYSKYPAVWLVSIATTPPRFIRAVQCFRRMCLRPSYNGMRFKTHLLSSTLPAKRLARRELTGAGEEDLPDLPSRLRDCEEPVNEKLQPYKQHEQRESRRSLEHQHLPKSK</sequence>
<evidence type="ECO:0000256" key="1">
    <source>
        <dbReference type="SAM" id="MobiDB-lite"/>
    </source>
</evidence>
<feature type="region of interest" description="Disordered" evidence="1">
    <location>
        <begin position="68"/>
        <end position="118"/>
    </location>
</feature>